<proteinExistence type="inferred from homology"/>
<dbReference type="Proteomes" id="UP001516023">
    <property type="component" value="Unassembled WGS sequence"/>
</dbReference>
<dbReference type="InterPro" id="IPR036524">
    <property type="entry name" value="Frataxin/CyaY_sf"/>
</dbReference>
<keyword evidence="3" id="KW-0408">Iron</keyword>
<dbReference type="AlphaFoldDB" id="A0ABD3QI79"/>
<evidence type="ECO:0000313" key="4">
    <source>
        <dbReference type="EMBL" id="KAL3799236.1"/>
    </source>
</evidence>
<accession>A0ABD3QI79</accession>
<name>A0ABD3QI79_9STRA</name>
<dbReference type="PANTHER" id="PTHR16821:SF2">
    <property type="entry name" value="FRATAXIN, MITOCHONDRIAL"/>
    <property type="match status" value="1"/>
</dbReference>
<comment type="caution">
    <text evidence="4">The sequence shown here is derived from an EMBL/GenBank/DDBJ whole genome shotgun (WGS) entry which is preliminary data.</text>
</comment>
<dbReference type="Gene3D" id="3.30.920.10">
    <property type="entry name" value="Frataxin/CyaY"/>
    <property type="match status" value="1"/>
</dbReference>
<reference evidence="4 5" key="1">
    <citation type="journal article" date="2020" name="G3 (Bethesda)">
        <title>Improved Reference Genome for Cyclotella cryptica CCMP332, a Model for Cell Wall Morphogenesis, Salinity Adaptation, and Lipid Production in Diatoms (Bacillariophyta).</title>
        <authorList>
            <person name="Roberts W.R."/>
            <person name="Downey K.M."/>
            <person name="Ruck E.C."/>
            <person name="Traller J.C."/>
            <person name="Alverson A.J."/>
        </authorList>
    </citation>
    <scope>NUCLEOTIDE SEQUENCE [LARGE SCALE GENOMIC DNA]</scope>
    <source>
        <strain evidence="4 5">CCMP332</strain>
    </source>
</reference>
<dbReference type="PROSITE" id="PS50810">
    <property type="entry name" value="FRATAXIN_2"/>
    <property type="match status" value="1"/>
</dbReference>
<evidence type="ECO:0000256" key="1">
    <source>
        <dbReference type="ARBA" id="ARBA00008183"/>
    </source>
</evidence>
<gene>
    <name evidence="4" type="ORF">HJC23_012961</name>
</gene>
<evidence type="ECO:0000313" key="5">
    <source>
        <dbReference type="Proteomes" id="UP001516023"/>
    </source>
</evidence>
<dbReference type="PROSITE" id="PS01344">
    <property type="entry name" value="FRATAXIN_1"/>
    <property type="match status" value="1"/>
</dbReference>
<keyword evidence="2" id="KW-0406">Ion transport</keyword>
<dbReference type="EMBL" id="JABMIG020000040">
    <property type="protein sequence ID" value="KAL3799236.1"/>
    <property type="molecule type" value="Genomic_DNA"/>
</dbReference>
<keyword evidence="2" id="KW-0813">Transport</keyword>
<evidence type="ECO:0008006" key="6">
    <source>
        <dbReference type="Google" id="ProtNLM"/>
    </source>
</evidence>
<dbReference type="PANTHER" id="PTHR16821">
    <property type="entry name" value="FRATAXIN"/>
    <property type="match status" value="1"/>
</dbReference>
<dbReference type="InterPro" id="IPR020895">
    <property type="entry name" value="Frataxin_CS"/>
</dbReference>
<dbReference type="SUPFAM" id="SSF55387">
    <property type="entry name" value="Frataxin/Nqo15-like"/>
    <property type="match status" value="1"/>
</dbReference>
<keyword evidence="2" id="KW-0410">Iron transport</keyword>
<dbReference type="GO" id="GO:0005737">
    <property type="term" value="C:cytoplasm"/>
    <property type="evidence" value="ECO:0007669"/>
    <property type="project" value="UniProtKB-ARBA"/>
</dbReference>
<dbReference type="GO" id="GO:0006826">
    <property type="term" value="P:iron ion transport"/>
    <property type="evidence" value="ECO:0007669"/>
    <property type="project" value="UniProtKB-KW"/>
</dbReference>
<protein>
    <recommendedName>
        <fullName evidence="6">Ferroxidase</fullName>
    </recommendedName>
</protein>
<organism evidence="4 5">
    <name type="scientific">Cyclotella cryptica</name>
    <dbReference type="NCBI Taxonomy" id="29204"/>
    <lineage>
        <taxon>Eukaryota</taxon>
        <taxon>Sar</taxon>
        <taxon>Stramenopiles</taxon>
        <taxon>Ochrophyta</taxon>
        <taxon>Bacillariophyta</taxon>
        <taxon>Coscinodiscophyceae</taxon>
        <taxon>Thalassiosirophycidae</taxon>
        <taxon>Stephanodiscales</taxon>
        <taxon>Stephanodiscaceae</taxon>
        <taxon>Cyclotella</taxon>
    </lineage>
</organism>
<dbReference type="Pfam" id="PF01491">
    <property type="entry name" value="Frataxin_Cyay"/>
    <property type="match status" value="1"/>
</dbReference>
<dbReference type="InterPro" id="IPR002908">
    <property type="entry name" value="Frataxin/CyaY"/>
</dbReference>
<comment type="similarity">
    <text evidence="1">Belongs to the frataxin family.</text>
</comment>
<keyword evidence="5" id="KW-1185">Reference proteome</keyword>
<dbReference type="SMART" id="SM01219">
    <property type="entry name" value="Frataxin_Cyay"/>
    <property type="match status" value="1"/>
</dbReference>
<evidence type="ECO:0000256" key="3">
    <source>
        <dbReference type="ARBA" id="ARBA00023004"/>
    </source>
</evidence>
<sequence>MTFSRSAFSAVSSTVECSLLRGKFTGQRQRFHAAPPYIKNHSTTTSRLIASPSNARFYLMPRATLTQNHLISQQIRLFRSVGEYHNVADDTLHCIQDAVEKLIEDKLLARENTEDADDIPEVNYASGVLTIYLPPHGTWVINKQTPNEQLWWSSPISGPRRYEYIEGRKRWVYTRVSDGGEHAGDVSSLAEGEGEEDTLGQILVQEIKELYGCDLELEA</sequence>
<evidence type="ECO:0000256" key="2">
    <source>
        <dbReference type="ARBA" id="ARBA00022496"/>
    </source>
</evidence>